<keyword evidence="3" id="KW-1003">Cell membrane</keyword>
<dbReference type="Gene3D" id="1.20.1250.20">
    <property type="entry name" value="MFS general substrate transporter like domains"/>
    <property type="match status" value="2"/>
</dbReference>
<dbReference type="Proteomes" id="UP000319771">
    <property type="component" value="Unassembled WGS sequence"/>
</dbReference>
<feature type="transmembrane region" description="Helical" evidence="9">
    <location>
        <begin position="213"/>
        <end position="232"/>
    </location>
</feature>
<feature type="transmembrane region" description="Helical" evidence="9">
    <location>
        <begin position="53"/>
        <end position="80"/>
    </location>
</feature>
<feature type="transmembrane region" description="Helical" evidence="9">
    <location>
        <begin position="327"/>
        <end position="346"/>
    </location>
</feature>
<comment type="similarity">
    <text evidence="7">Belongs to the major facilitator superfamily. Drug:H(+) antiporter-3 (DHA3) (TC 2.A.1.21) family.</text>
</comment>
<comment type="caution">
    <text evidence="11">The sequence shown here is derived from an EMBL/GenBank/DDBJ whole genome shotgun (WGS) entry which is preliminary data.</text>
</comment>
<accession>A0A538UAH4</accession>
<dbReference type="InterPro" id="IPR010290">
    <property type="entry name" value="TM_effector"/>
</dbReference>
<dbReference type="GO" id="GO:0022857">
    <property type="term" value="F:transmembrane transporter activity"/>
    <property type="evidence" value="ECO:0007669"/>
    <property type="project" value="InterPro"/>
</dbReference>
<dbReference type="CDD" id="cd06173">
    <property type="entry name" value="MFS_MefA_like"/>
    <property type="match status" value="1"/>
</dbReference>
<evidence type="ECO:0000256" key="8">
    <source>
        <dbReference type="ARBA" id="ARBA00040914"/>
    </source>
</evidence>
<dbReference type="InterPro" id="IPR036259">
    <property type="entry name" value="MFS_trans_sf"/>
</dbReference>
<gene>
    <name evidence="11" type="ORF">E6K81_06145</name>
</gene>
<feature type="transmembrane region" description="Helical" evidence="9">
    <location>
        <begin position="25"/>
        <end position="47"/>
    </location>
</feature>
<evidence type="ECO:0000313" key="11">
    <source>
        <dbReference type="EMBL" id="TMQ72912.1"/>
    </source>
</evidence>
<feature type="transmembrane region" description="Helical" evidence="9">
    <location>
        <begin position="154"/>
        <end position="175"/>
    </location>
</feature>
<comment type="subcellular location">
    <subcellularLocation>
        <location evidence="1">Cell membrane</location>
        <topology evidence="1">Multi-pass membrane protein</topology>
    </subcellularLocation>
</comment>
<evidence type="ECO:0000256" key="6">
    <source>
        <dbReference type="ARBA" id="ARBA00023136"/>
    </source>
</evidence>
<feature type="transmembrane region" description="Helical" evidence="9">
    <location>
        <begin position="295"/>
        <end position="315"/>
    </location>
</feature>
<feature type="transmembrane region" description="Helical" evidence="9">
    <location>
        <begin position="272"/>
        <end position="289"/>
    </location>
</feature>
<keyword evidence="4 9" id="KW-0812">Transmembrane</keyword>
<protein>
    <recommendedName>
        <fullName evidence="8">Multidrug efflux pump Tap</fullName>
    </recommendedName>
</protein>
<evidence type="ECO:0000313" key="12">
    <source>
        <dbReference type="Proteomes" id="UP000319771"/>
    </source>
</evidence>
<dbReference type="InterPro" id="IPR011701">
    <property type="entry name" value="MFS"/>
</dbReference>
<evidence type="ECO:0000256" key="7">
    <source>
        <dbReference type="ARBA" id="ARBA00038075"/>
    </source>
</evidence>
<dbReference type="Pfam" id="PF05977">
    <property type="entry name" value="MFS_3"/>
    <property type="match status" value="1"/>
</dbReference>
<evidence type="ECO:0000256" key="5">
    <source>
        <dbReference type="ARBA" id="ARBA00022989"/>
    </source>
</evidence>
<dbReference type="PANTHER" id="PTHR23513:SF9">
    <property type="entry name" value="ENTEROBACTIN EXPORTER ENTS"/>
    <property type="match status" value="1"/>
</dbReference>
<feature type="transmembrane region" description="Helical" evidence="9">
    <location>
        <begin position="358"/>
        <end position="380"/>
    </location>
</feature>
<dbReference type="GO" id="GO:0005886">
    <property type="term" value="C:plasma membrane"/>
    <property type="evidence" value="ECO:0007669"/>
    <property type="project" value="UniProtKB-SubCell"/>
</dbReference>
<dbReference type="EMBL" id="VBPB01000089">
    <property type="protein sequence ID" value="TMQ72912.1"/>
    <property type="molecule type" value="Genomic_DNA"/>
</dbReference>
<evidence type="ECO:0000256" key="4">
    <source>
        <dbReference type="ARBA" id="ARBA00022692"/>
    </source>
</evidence>
<name>A0A538UAH4_UNCEI</name>
<keyword evidence="6 9" id="KW-0472">Membrane</keyword>
<keyword evidence="2" id="KW-0813">Transport</keyword>
<evidence type="ECO:0000256" key="3">
    <source>
        <dbReference type="ARBA" id="ARBA00022475"/>
    </source>
</evidence>
<feature type="domain" description="Major facilitator superfamily (MFS) profile" evidence="10">
    <location>
        <begin position="190"/>
        <end position="408"/>
    </location>
</feature>
<dbReference type="Pfam" id="PF07690">
    <property type="entry name" value="MFS_1"/>
    <property type="match status" value="1"/>
</dbReference>
<dbReference type="PANTHER" id="PTHR23513">
    <property type="entry name" value="INTEGRAL MEMBRANE EFFLUX PROTEIN-RELATED"/>
    <property type="match status" value="1"/>
</dbReference>
<feature type="transmembrane region" description="Helical" evidence="9">
    <location>
        <begin position="92"/>
        <end position="112"/>
    </location>
</feature>
<organism evidence="11 12">
    <name type="scientific">Eiseniibacteriota bacterium</name>
    <dbReference type="NCBI Taxonomy" id="2212470"/>
    <lineage>
        <taxon>Bacteria</taxon>
        <taxon>Candidatus Eiseniibacteriota</taxon>
    </lineage>
</organism>
<evidence type="ECO:0000256" key="9">
    <source>
        <dbReference type="SAM" id="Phobius"/>
    </source>
</evidence>
<evidence type="ECO:0000259" key="10">
    <source>
        <dbReference type="PROSITE" id="PS50850"/>
    </source>
</evidence>
<dbReference type="InterPro" id="IPR020846">
    <property type="entry name" value="MFS_dom"/>
</dbReference>
<dbReference type="SUPFAM" id="SSF103473">
    <property type="entry name" value="MFS general substrate transporter"/>
    <property type="match status" value="1"/>
</dbReference>
<sequence length="408" mass="43294">MGPPRPSSFAALAHRNFRLLWTSQLISMAGSMMQNAAILWHVSLLVAPDRRGLALGMVGLVRIVPIIAFSLVSGVVADALDRRRLMLITQTGMALAAAALALVAFRGVHALWPVYLLAALGSAFGSFDSPARTSLVPTLVPREHLPNAISLNTIMFQTASVVGVSFLVVIAALLAMRDVPRRPAHETSDISWRSARAGLAFVFHTPLIRSTMLLDFFATFFASATALLPIFAQDILRVGARGYGLLSAAPSVGALLTSAALVPLLERIDRRGLAMLWSVLGYGLATVVFGLSRDFVLTFVCLALTGATDTVSMVVRNVIRQLNTPDAMRGRMTGVNMVFFMGGPQLGELEAGLVANLWGAPFSVVSGGIGCLLATLGVAAQTPALRLYRRDTPVHDAGPANSRAGNGR</sequence>
<dbReference type="AlphaFoldDB" id="A0A538UAH4"/>
<keyword evidence="5 9" id="KW-1133">Transmembrane helix</keyword>
<reference evidence="11 12" key="1">
    <citation type="journal article" date="2019" name="Nat. Microbiol.">
        <title>Mediterranean grassland soil C-N compound turnover is dependent on rainfall and depth, and is mediated by genomically divergent microorganisms.</title>
        <authorList>
            <person name="Diamond S."/>
            <person name="Andeer P.F."/>
            <person name="Li Z."/>
            <person name="Crits-Christoph A."/>
            <person name="Burstein D."/>
            <person name="Anantharaman K."/>
            <person name="Lane K.R."/>
            <person name="Thomas B.C."/>
            <person name="Pan C."/>
            <person name="Northen T.R."/>
            <person name="Banfield J.F."/>
        </authorList>
    </citation>
    <scope>NUCLEOTIDE SEQUENCE [LARGE SCALE GENOMIC DNA]</scope>
    <source>
        <strain evidence="11">WS_11</strain>
    </source>
</reference>
<proteinExistence type="inferred from homology"/>
<evidence type="ECO:0000256" key="1">
    <source>
        <dbReference type="ARBA" id="ARBA00004651"/>
    </source>
</evidence>
<feature type="transmembrane region" description="Helical" evidence="9">
    <location>
        <begin position="244"/>
        <end position="265"/>
    </location>
</feature>
<dbReference type="PROSITE" id="PS50850">
    <property type="entry name" value="MFS"/>
    <property type="match status" value="1"/>
</dbReference>
<evidence type="ECO:0000256" key="2">
    <source>
        <dbReference type="ARBA" id="ARBA00022448"/>
    </source>
</evidence>